<dbReference type="Proteomes" id="UP001202180">
    <property type="component" value="Unassembled WGS sequence"/>
</dbReference>
<proteinExistence type="predicted"/>
<evidence type="ECO:0008006" key="3">
    <source>
        <dbReference type="Google" id="ProtNLM"/>
    </source>
</evidence>
<organism evidence="1 2">
    <name type="scientific">Spirosoma liriopis</name>
    <dbReference type="NCBI Taxonomy" id="2937440"/>
    <lineage>
        <taxon>Bacteria</taxon>
        <taxon>Pseudomonadati</taxon>
        <taxon>Bacteroidota</taxon>
        <taxon>Cytophagia</taxon>
        <taxon>Cytophagales</taxon>
        <taxon>Cytophagaceae</taxon>
        <taxon>Spirosoma</taxon>
    </lineage>
</organism>
<dbReference type="RefSeq" id="WP_248479519.1">
    <property type="nucleotide sequence ID" value="NZ_JALPRF010000005.1"/>
</dbReference>
<comment type="caution">
    <text evidence="1">The sequence shown here is derived from an EMBL/GenBank/DDBJ whole genome shotgun (WGS) entry which is preliminary data.</text>
</comment>
<reference evidence="1 2" key="1">
    <citation type="submission" date="2022-04" db="EMBL/GenBank/DDBJ databases">
        <title>Spirosoma sp. strain RP8 genome sequencing and assembly.</title>
        <authorList>
            <person name="Jung Y."/>
        </authorList>
    </citation>
    <scope>NUCLEOTIDE SEQUENCE [LARGE SCALE GENOMIC DNA]</scope>
    <source>
        <strain evidence="1 2">RP8</strain>
    </source>
</reference>
<name>A0ABT0HRT1_9BACT</name>
<evidence type="ECO:0000313" key="1">
    <source>
        <dbReference type="EMBL" id="MCK8494897.1"/>
    </source>
</evidence>
<keyword evidence="2" id="KW-1185">Reference proteome</keyword>
<dbReference type="EMBL" id="JALPRF010000005">
    <property type="protein sequence ID" value="MCK8494897.1"/>
    <property type="molecule type" value="Genomic_DNA"/>
</dbReference>
<dbReference type="SUPFAM" id="SSF53756">
    <property type="entry name" value="UDP-Glycosyltransferase/glycogen phosphorylase"/>
    <property type="match status" value="1"/>
</dbReference>
<accession>A0ABT0HRT1</accession>
<gene>
    <name evidence="1" type="ORF">M0L20_23710</name>
</gene>
<dbReference type="Gene3D" id="3.40.50.2000">
    <property type="entry name" value="Glycogen Phosphorylase B"/>
    <property type="match status" value="1"/>
</dbReference>
<evidence type="ECO:0000313" key="2">
    <source>
        <dbReference type="Proteomes" id="UP001202180"/>
    </source>
</evidence>
<sequence>MPRVYIDPRANIEYSAFYIKGLYDLFGRTNVRFNQHYFSELPDDSNLNFVVQQDNIIIRYTIDYNDVSAISQVAYCWCDCYGKINLRAGLFEDDQQKIVNIPPSFGIRIWALIPTLWLCFVNMLRTGLYSKRFVSGYAKQIRHLPITEYSPGEVKPDYAFSFNTLWNSDEWIRNDETVNQKRYNFYKVVTQQSGLNNEVGFIYSTKRNLNPLFQSFVTDKWLPKTEYLAKTKQSVLVFNTPAWDLCHGWKLAEYLALGKAIITTPLVNELPFELINGKHVHFVLGSEGEIRQAVEHVLSDTTYRESLEQGARQYYLDYVQPRAVLQRLLTKHLVVV</sequence>
<protein>
    <recommendedName>
        <fullName evidence="3">Glycosyltransferase family 1 protein</fullName>
    </recommendedName>
</protein>